<dbReference type="STRING" id="1977882.B9T28_06010"/>
<keyword evidence="1" id="KW-1133">Transmembrane helix</keyword>
<proteinExistence type="predicted"/>
<name>A0A1Y3CNR4_9GAMM</name>
<evidence type="ECO:0008006" key="6">
    <source>
        <dbReference type="Google" id="ProtNLM"/>
    </source>
</evidence>
<keyword evidence="5" id="KW-1185">Reference proteome</keyword>
<feature type="transmembrane region" description="Helical" evidence="1">
    <location>
        <begin position="80"/>
        <end position="102"/>
    </location>
</feature>
<keyword evidence="1" id="KW-0472">Membrane</keyword>
<evidence type="ECO:0000259" key="3">
    <source>
        <dbReference type="Pfam" id="PF21001"/>
    </source>
</evidence>
<comment type="caution">
    <text evidence="4">The sequence shown here is derived from an EMBL/GenBank/DDBJ whole genome shotgun (WGS) entry which is preliminary data.</text>
</comment>
<evidence type="ECO:0000313" key="4">
    <source>
        <dbReference type="EMBL" id="OTG66781.1"/>
    </source>
</evidence>
<feature type="domain" description="Inner membrane protein YqiJ N-terminal" evidence="3">
    <location>
        <begin position="10"/>
        <end position="128"/>
    </location>
</feature>
<evidence type="ECO:0000256" key="1">
    <source>
        <dbReference type="SAM" id="Phobius"/>
    </source>
</evidence>
<dbReference type="InterPro" id="IPR048376">
    <property type="entry name" value="YqiJ_N"/>
</dbReference>
<feature type="domain" description="Inner membrane protein YqiJ OB-fold" evidence="2">
    <location>
        <begin position="150"/>
        <end position="212"/>
    </location>
</feature>
<accession>A0A1Y3CNR4</accession>
<sequence>MWELFINPSNLFFSVSLCFMLFLGVFECLLLLIGFSTQGFLDQFIPDQLLEAQYPDLEINVEQNGLLQFLDWLYLGRIPVLVWLIIFLTIYALFGFIVQAIFYHLTQSYFPVWIIAPACLILCMPLVRLSAAAIAKILPKDETTAIKIEELIGRTAHIILGNAKLNYPAQAKVKDQFGQMHYILVEPETDIIFHQGQDVILTQKTKIGFQAIAISTSIT</sequence>
<protein>
    <recommendedName>
        <fullName evidence="6">DUF1449 family protein</fullName>
    </recommendedName>
</protein>
<dbReference type="Pfam" id="PF07290">
    <property type="entry name" value="YqiJ_OB"/>
    <property type="match status" value="1"/>
</dbReference>
<reference evidence="4 5" key="1">
    <citation type="submission" date="2017-04" db="EMBL/GenBank/DDBJ databases">
        <title>High diversity of culturable Acinetobacter species in natural soil and water ecosystems.</title>
        <authorList>
            <person name="Nemec A."/>
            <person name="Radolfova-Krizova L."/>
        </authorList>
    </citation>
    <scope>NUCLEOTIDE SEQUENCE [LARGE SCALE GENOMIC DNA]</scope>
    <source>
        <strain evidence="4 5">ANC 4999</strain>
    </source>
</reference>
<keyword evidence="1" id="KW-0812">Transmembrane</keyword>
<dbReference type="Proteomes" id="UP000242765">
    <property type="component" value="Unassembled WGS sequence"/>
</dbReference>
<gene>
    <name evidence="4" type="ORF">B9T28_06010</name>
</gene>
<dbReference type="AlphaFoldDB" id="A0A1Y3CNR4"/>
<dbReference type="Pfam" id="PF21001">
    <property type="entry name" value="YqiJ_N"/>
    <property type="match status" value="1"/>
</dbReference>
<evidence type="ECO:0000259" key="2">
    <source>
        <dbReference type="Pfam" id="PF07290"/>
    </source>
</evidence>
<dbReference type="OrthoDB" id="7207054at2"/>
<dbReference type="InterPro" id="IPR010840">
    <property type="entry name" value="YqiJ_OB"/>
</dbReference>
<dbReference type="RefSeq" id="WP_086203025.1">
    <property type="nucleotide sequence ID" value="NZ_NEGB01000002.1"/>
</dbReference>
<evidence type="ECO:0000313" key="5">
    <source>
        <dbReference type="Proteomes" id="UP000242765"/>
    </source>
</evidence>
<feature type="transmembrane region" description="Helical" evidence="1">
    <location>
        <begin position="108"/>
        <end position="127"/>
    </location>
</feature>
<dbReference type="EMBL" id="NEGB01000002">
    <property type="protein sequence ID" value="OTG66781.1"/>
    <property type="molecule type" value="Genomic_DNA"/>
</dbReference>
<organism evidence="4 5">
    <name type="scientific">Acinetobacter silvestris</name>
    <dbReference type="NCBI Taxonomy" id="1977882"/>
    <lineage>
        <taxon>Bacteria</taxon>
        <taxon>Pseudomonadati</taxon>
        <taxon>Pseudomonadota</taxon>
        <taxon>Gammaproteobacteria</taxon>
        <taxon>Moraxellales</taxon>
        <taxon>Moraxellaceae</taxon>
        <taxon>Acinetobacter</taxon>
    </lineage>
</organism>
<feature type="transmembrane region" description="Helical" evidence="1">
    <location>
        <begin position="12"/>
        <end position="35"/>
    </location>
</feature>